<keyword evidence="2" id="KW-0963">Cytoplasm</keyword>
<organism evidence="12 13">
    <name type="scientific">Ideonella dechloratans</name>
    <dbReference type="NCBI Taxonomy" id="36863"/>
    <lineage>
        <taxon>Bacteria</taxon>
        <taxon>Pseudomonadati</taxon>
        <taxon>Pseudomonadota</taxon>
        <taxon>Betaproteobacteria</taxon>
        <taxon>Burkholderiales</taxon>
        <taxon>Sphaerotilaceae</taxon>
        <taxon>Ideonella</taxon>
    </lineage>
</organism>
<proteinExistence type="predicted"/>
<dbReference type="Pfam" id="PF00486">
    <property type="entry name" value="Trans_reg_C"/>
    <property type="match status" value="1"/>
</dbReference>
<evidence type="ECO:0000259" key="11">
    <source>
        <dbReference type="PROSITE" id="PS51755"/>
    </source>
</evidence>
<dbReference type="Pfam" id="PF00072">
    <property type="entry name" value="Response_reg"/>
    <property type="match status" value="1"/>
</dbReference>
<reference evidence="12 13" key="1">
    <citation type="submission" date="2019-09" db="EMBL/GenBank/DDBJ databases">
        <title>Draft genome sequences of 48 bacterial type strains from the CCUG.</title>
        <authorList>
            <person name="Tunovic T."/>
            <person name="Pineiro-Iglesias B."/>
            <person name="Unosson C."/>
            <person name="Inganas E."/>
            <person name="Ohlen M."/>
            <person name="Cardew S."/>
            <person name="Jensie-Markopoulos S."/>
            <person name="Salva-Serra F."/>
            <person name="Jaen-Luchoro D."/>
            <person name="Karlsson R."/>
            <person name="Svensson-Stadler L."/>
            <person name="Chun J."/>
            <person name="Moore E."/>
        </authorList>
    </citation>
    <scope>NUCLEOTIDE SEQUENCE [LARGE SCALE GENOMIC DNA]</scope>
    <source>
        <strain evidence="12 13">CCUG 30977</strain>
    </source>
</reference>
<keyword evidence="3" id="KW-0597">Phosphoprotein</keyword>
<comment type="subcellular location">
    <subcellularLocation>
        <location evidence="1">Cytoplasm</location>
    </subcellularLocation>
</comment>
<feature type="DNA-binding region" description="OmpR/PhoB-type" evidence="9">
    <location>
        <begin position="141"/>
        <end position="241"/>
    </location>
</feature>
<dbReference type="Gene3D" id="3.40.50.2300">
    <property type="match status" value="1"/>
</dbReference>
<dbReference type="InterPro" id="IPR036388">
    <property type="entry name" value="WH-like_DNA-bd_sf"/>
</dbReference>
<accession>A0A643FB85</accession>
<name>A0A643FB85_IDEDE</name>
<evidence type="ECO:0000256" key="1">
    <source>
        <dbReference type="ARBA" id="ARBA00004496"/>
    </source>
</evidence>
<evidence type="ECO:0000256" key="8">
    <source>
        <dbReference type="PROSITE-ProRule" id="PRU00169"/>
    </source>
</evidence>
<evidence type="ECO:0000313" key="12">
    <source>
        <dbReference type="EMBL" id="KAB0580588.1"/>
    </source>
</evidence>
<evidence type="ECO:0000313" key="13">
    <source>
        <dbReference type="Proteomes" id="UP000430120"/>
    </source>
</evidence>
<evidence type="ECO:0000256" key="4">
    <source>
        <dbReference type="ARBA" id="ARBA00023012"/>
    </source>
</evidence>
<dbReference type="OrthoDB" id="9149764at2"/>
<keyword evidence="5" id="KW-0805">Transcription regulation</keyword>
<dbReference type="PANTHER" id="PTHR48111">
    <property type="entry name" value="REGULATOR OF RPOS"/>
    <property type="match status" value="1"/>
</dbReference>
<dbReference type="InterPro" id="IPR001789">
    <property type="entry name" value="Sig_transdc_resp-reg_receiver"/>
</dbReference>
<keyword evidence="7" id="KW-0804">Transcription</keyword>
<dbReference type="InterPro" id="IPR039420">
    <property type="entry name" value="WalR-like"/>
</dbReference>
<gene>
    <name evidence="12" type="ORF">F7Q92_13525</name>
</gene>
<evidence type="ECO:0000256" key="7">
    <source>
        <dbReference type="ARBA" id="ARBA00023163"/>
    </source>
</evidence>
<dbReference type="InterPro" id="IPR011006">
    <property type="entry name" value="CheY-like_superfamily"/>
</dbReference>
<dbReference type="RefSeq" id="WP_151124658.1">
    <property type="nucleotide sequence ID" value="NZ_CP088081.1"/>
</dbReference>
<evidence type="ECO:0000256" key="3">
    <source>
        <dbReference type="ARBA" id="ARBA00022553"/>
    </source>
</evidence>
<evidence type="ECO:0000256" key="9">
    <source>
        <dbReference type="PROSITE-ProRule" id="PRU01091"/>
    </source>
</evidence>
<evidence type="ECO:0000256" key="5">
    <source>
        <dbReference type="ARBA" id="ARBA00023015"/>
    </source>
</evidence>
<dbReference type="Gene3D" id="1.10.10.10">
    <property type="entry name" value="Winged helix-like DNA-binding domain superfamily/Winged helix DNA-binding domain"/>
    <property type="match status" value="1"/>
</dbReference>
<dbReference type="Proteomes" id="UP000430120">
    <property type="component" value="Unassembled WGS sequence"/>
</dbReference>
<evidence type="ECO:0000256" key="6">
    <source>
        <dbReference type="ARBA" id="ARBA00023125"/>
    </source>
</evidence>
<dbReference type="GO" id="GO:0006355">
    <property type="term" value="P:regulation of DNA-templated transcription"/>
    <property type="evidence" value="ECO:0007669"/>
    <property type="project" value="InterPro"/>
</dbReference>
<comment type="caution">
    <text evidence="8">Lacks conserved residue(s) required for the propagation of feature annotation.</text>
</comment>
<dbReference type="InterPro" id="IPR001867">
    <property type="entry name" value="OmpR/PhoB-type_DNA-bd"/>
</dbReference>
<comment type="caution">
    <text evidence="12">The sequence shown here is derived from an EMBL/GenBank/DDBJ whole genome shotgun (WGS) entry which is preliminary data.</text>
</comment>
<dbReference type="GO" id="GO:0005829">
    <property type="term" value="C:cytosol"/>
    <property type="evidence" value="ECO:0007669"/>
    <property type="project" value="TreeGrafter"/>
</dbReference>
<dbReference type="FunFam" id="1.10.10.10:FF:000099">
    <property type="entry name" value="Two-component system response regulator TorR"/>
    <property type="match status" value="1"/>
</dbReference>
<dbReference type="PROSITE" id="PS51755">
    <property type="entry name" value="OMPR_PHOB"/>
    <property type="match status" value="1"/>
</dbReference>
<dbReference type="PROSITE" id="PS50110">
    <property type="entry name" value="RESPONSE_REGULATORY"/>
    <property type="match status" value="1"/>
</dbReference>
<dbReference type="SMART" id="SM00862">
    <property type="entry name" value="Trans_reg_C"/>
    <property type="match status" value="1"/>
</dbReference>
<dbReference type="AlphaFoldDB" id="A0A643FB85"/>
<dbReference type="SUPFAM" id="SSF46894">
    <property type="entry name" value="C-terminal effector domain of the bipartite response regulators"/>
    <property type="match status" value="1"/>
</dbReference>
<keyword evidence="4" id="KW-0902">Two-component regulatory system</keyword>
<feature type="domain" description="OmpR/PhoB-type" evidence="11">
    <location>
        <begin position="141"/>
        <end position="241"/>
    </location>
</feature>
<dbReference type="EMBL" id="VZPB01000032">
    <property type="protein sequence ID" value="KAB0580588.1"/>
    <property type="molecule type" value="Genomic_DNA"/>
</dbReference>
<keyword evidence="13" id="KW-1185">Reference proteome</keyword>
<keyword evidence="6 9" id="KW-0238">DNA-binding</keyword>
<sequence>MKSNDTPSPPHPARILVVDIDPETQEAIARPLQQRGHQVELSEDFGAIAQCGRRGFDLLVVAPQTRRRRGPDPWVQLRQLRDSGASPPVLVLLTASHAADRAVALELGADAVLDKPFHPGELRARVHALLRRARPGAVSSASAVRFGDWALEPDSRTLVAPTGLQVPLSEAECALLQAFLEHPRSTLNRQQLLDMARGQGVQQLDRSIDLLVSRLRHKLDDDPRAPRLIHTVRGIGYLFHALADPSTAGGGLASEDSLATPRPTT</sequence>
<feature type="domain" description="Response regulatory" evidence="10">
    <location>
        <begin position="14"/>
        <end position="130"/>
    </location>
</feature>
<evidence type="ECO:0000256" key="2">
    <source>
        <dbReference type="ARBA" id="ARBA00022490"/>
    </source>
</evidence>
<dbReference type="InterPro" id="IPR016032">
    <property type="entry name" value="Sig_transdc_resp-reg_C-effctor"/>
</dbReference>
<dbReference type="SMART" id="SM00448">
    <property type="entry name" value="REC"/>
    <property type="match status" value="1"/>
</dbReference>
<protein>
    <submittedName>
        <fullName evidence="12">Response regulator transcription factor</fullName>
    </submittedName>
</protein>
<dbReference type="GO" id="GO:0000976">
    <property type="term" value="F:transcription cis-regulatory region binding"/>
    <property type="evidence" value="ECO:0007669"/>
    <property type="project" value="TreeGrafter"/>
</dbReference>
<dbReference type="GO" id="GO:0032993">
    <property type="term" value="C:protein-DNA complex"/>
    <property type="evidence" value="ECO:0007669"/>
    <property type="project" value="TreeGrafter"/>
</dbReference>
<dbReference type="PANTHER" id="PTHR48111:SF4">
    <property type="entry name" value="DNA-BINDING DUAL TRANSCRIPTIONAL REGULATOR OMPR"/>
    <property type="match status" value="1"/>
</dbReference>
<dbReference type="CDD" id="cd00383">
    <property type="entry name" value="trans_reg_C"/>
    <property type="match status" value="1"/>
</dbReference>
<evidence type="ECO:0000259" key="10">
    <source>
        <dbReference type="PROSITE" id="PS50110"/>
    </source>
</evidence>
<dbReference type="GO" id="GO:0000156">
    <property type="term" value="F:phosphorelay response regulator activity"/>
    <property type="evidence" value="ECO:0007669"/>
    <property type="project" value="TreeGrafter"/>
</dbReference>
<dbReference type="SUPFAM" id="SSF52172">
    <property type="entry name" value="CheY-like"/>
    <property type="match status" value="1"/>
</dbReference>